<dbReference type="Proteomes" id="UP000664991">
    <property type="component" value="Unassembled WGS sequence"/>
</dbReference>
<gene>
    <name evidence="3" type="ORF">JEQ12_003416</name>
</gene>
<dbReference type="GO" id="GO:0031369">
    <property type="term" value="F:translation initiation factor binding"/>
    <property type="evidence" value="ECO:0007669"/>
    <property type="project" value="TreeGrafter"/>
</dbReference>
<sequence>MTQNARLPQDTQEDFTCGESKPIPTATEPTGRKYQSPCSLKLILHHKSNHHSEKPSYGSPFPGGCVVILASIVDSYERRNEGAARVIWTLLGPIDMYSVEVTSCLSVPHSDSGDAVTADMEFAKNMCQMHRKVSPEELILGWYASAPDITEHSVLIREYYSPEAPNPIHLTVDTSIQASSAL</sequence>
<proteinExistence type="predicted"/>
<dbReference type="Gene3D" id="3.40.140.10">
    <property type="entry name" value="Cytidine Deaminase, domain 2"/>
    <property type="match status" value="1"/>
</dbReference>
<dbReference type="EMBL" id="JAEMGP010000011">
    <property type="protein sequence ID" value="KAG5203833.1"/>
    <property type="molecule type" value="Genomic_DNA"/>
</dbReference>
<dbReference type="PROSITE" id="PS50249">
    <property type="entry name" value="MPN"/>
    <property type="match status" value="1"/>
</dbReference>
<evidence type="ECO:0000313" key="4">
    <source>
        <dbReference type="Proteomes" id="UP000664991"/>
    </source>
</evidence>
<feature type="region of interest" description="Disordered" evidence="1">
    <location>
        <begin position="1"/>
        <end position="33"/>
    </location>
</feature>
<protein>
    <recommendedName>
        <fullName evidence="2">MPN domain-containing protein</fullName>
    </recommendedName>
</protein>
<evidence type="ECO:0000313" key="3">
    <source>
        <dbReference type="EMBL" id="KAG5203833.1"/>
    </source>
</evidence>
<dbReference type="GO" id="GO:0003743">
    <property type="term" value="F:translation initiation factor activity"/>
    <property type="evidence" value="ECO:0007669"/>
    <property type="project" value="TreeGrafter"/>
</dbReference>
<reference evidence="3 4" key="1">
    <citation type="submission" date="2020-12" db="EMBL/GenBank/DDBJ databases">
        <title>De novo assembly of Tibetan sheep genome.</title>
        <authorList>
            <person name="Li X."/>
        </authorList>
    </citation>
    <scope>NUCLEOTIDE SEQUENCE [LARGE SCALE GENOMIC DNA]</scope>
    <source>
        <tissue evidence="3">Heart</tissue>
    </source>
</reference>
<dbReference type="AlphaFoldDB" id="A0A836D231"/>
<comment type="caution">
    <text evidence="3">The sequence shown here is derived from an EMBL/GenBank/DDBJ whole genome shotgun (WGS) entry which is preliminary data.</text>
</comment>
<evidence type="ECO:0000259" key="2">
    <source>
        <dbReference type="PROSITE" id="PS50249"/>
    </source>
</evidence>
<dbReference type="GO" id="GO:0008237">
    <property type="term" value="F:metallopeptidase activity"/>
    <property type="evidence" value="ECO:0007669"/>
    <property type="project" value="InterPro"/>
</dbReference>
<dbReference type="PANTHER" id="PTHR10540">
    <property type="entry name" value="EUKARYOTIC TRANSLATION INITIATION FACTOR 3 SUBUNIT F-RELATED"/>
    <property type="match status" value="1"/>
</dbReference>
<dbReference type="InterPro" id="IPR037518">
    <property type="entry name" value="MPN"/>
</dbReference>
<dbReference type="InterPro" id="IPR000555">
    <property type="entry name" value="JAMM/MPN+_dom"/>
</dbReference>
<name>A0A836D231_SHEEP</name>
<evidence type="ECO:0000256" key="1">
    <source>
        <dbReference type="SAM" id="MobiDB-lite"/>
    </source>
</evidence>
<dbReference type="GO" id="GO:0071541">
    <property type="term" value="C:eukaryotic translation initiation factor 3 complex, eIF3m"/>
    <property type="evidence" value="ECO:0007669"/>
    <property type="project" value="TreeGrafter"/>
</dbReference>
<dbReference type="PANTHER" id="PTHR10540:SF6">
    <property type="entry name" value="EUKARYOTIC TRANSLATION INITIATION FACTOR 3 SUBUNIT F"/>
    <property type="match status" value="1"/>
</dbReference>
<dbReference type="SMART" id="SM00232">
    <property type="entry name" value="JAB_MPN"/>
    <property type="match status" value="1"/>
</dbReference>
<feature type="compositionally biased region" description="Polar residues" evidence="1">
    <location>
        <begin position="1"/>
        <end position="10"/>
    </location>
</feature>
<dbReference type="Pfam" id="PF01398">
    <property type="entry name" value="JAB"/>
    <property type="match status" value="1"/>
</dbReference>
<feature type="domain" description="MPN" evidence="2">
    <location>
        <begin position="62"/>
        <end position="182"/>
    </location>
</feature>
<accession>A0A836D231</accession>
<organism evidence="3 4">
    <name type="scientific">Ovis aries</name>
    <name type="common">Sheep</name>
    <dbReference type="NCBI Taxonomy" id="9940"/>
    <lineage>
        <taxon>Eukaryota</taxon>
        <taxon>Metazoa</taxon>
        <taxon>Chordata</taxon>
        <taxon>Craniata</taxon>
        <taxon>Vertebrata</taxon>
        <taxon>Euteleostomi</taxon>
        <taxon>Mammalia</taxon>
        <taxon>Eutheria</taxon>
        <taxon>Laurasiatheria</taxon>
        <taxon>Artiodactyla</taxon>
        <taxon>Ruminantia</taxon>
        <taxon>Pecora</taxon>
        <taxon>Bovidae</taxon>
        <taxon>Caprinae</taxon>
        <taxon>Ovis</taxon>
    </lineage>
</organism>